<gene>
    <name evidence="1" type="ORF">UV58_C0023G0006</name>
</gene>
<evidence type="ECO:0000313" key="2">
    <source>
        <dbReference type="Proteomes" id="UP000034810"/>
    </source>
</evidence>
<comment type="caution">
    <text evidence="1">The sequence shown here is derived from an EMBL/GenBank/DDBJ whole genome shotgun (WGS) entry which is preliminary data.</text>
</comment>
<evidence type="ECO:0000313" key="1">
    <source>
        <dbReference type="EMBL" id="KKS81354.1"/>
    </source>
</evidence>
<sequence length="91" mass="10681">MSSRNKILEGLHVTIKEHLVELRELFGFEFEPEVNALSSEACQRYAEKLNNLLSSLKEMRERDPERFREVVGICKRLKDIDLIDMFLKAVD</sequence>
<proteinExistence type="predicted"/>
<dbReference type="EMBL" id="LCFA01000023">
    <property type="protein sequence ID" value="KKS81354.1"/>
    <property type="molecule type" value="Genomic_DNA"/>
</dbReference>
<dbReference type="AlphaFoldDB" id="A0A0G1C7G0"/>
<dbReference type="Proteomes" id="UP000034810">
    <property type="component" value="Unassembled WGS sequence"/>
</dbReference>
<reference evidence="1 2" key="1">
    <citation type="journal article" date="2015" name="Nature">
        <title>rRNA introns, odd ribosomes, and small enigmatic genomes across a large radiation of phyla.</title>
        <authorList>
            <person name="Brown C.T."/>
            <person name="Hug L.A."/>
            <person name="Thomas B.C."/>
            <person name="Sharon I."/>
            <person name="Castelle C.J."/>
            <person name="Singh A."/>
            <person name="Wilkins M.J."/>
            <person name="Williams K.H."/>
            <person name="Banfield J.F."/>
        </authorList>
    </citation>
    <scope>NUCLEOTIDE SEQUENCE [LARGE SCALE GENOMIC DNA]</scope>
</reference>
<organism evidence="1 2">
    <name type="scientific">Candidatus Wolfebacteria bacterium GW2011_GWC1_43_10</name>
    <dbReference type="NCBI Taxonomy" id="1619011"/>
    <lineage>
        <taxon>Bacteria</taxon>
        <taxon>Candidatus Wolfeibacteriota</taxon>
    </lineage>
</organism>
<protein>
    <submittedName>
        <fullName evidence="1">Uncharacterized protein</fullName>
    </submittedName>
</protein>
<accession>A0A0G1C7G0</accession>
<name>A0A0G1C7G0_9BACT</name>